<evidence type="ECO:0000256" key="9">
    <source>
        <dbReference type="ARBA" id="ARBA00048048"/>
    </source>
</evidence>
<sequence length="356" mass="39709">MSAAKPLPVTPRKWEVFPGRNIFFCSGRIITAPNVYGFCISMGLIIVTNAAFIYFDGIYLAMNVTPALPVAVSILLVFVISILCRTAFSDPGIIPRATNDEAKFWTQQIGTSAWTRTVEIKGTSLTLHYCYTCKIFRPPRANHCSSCNNCVEQFDHHCPWVGNCVGKRNYRYFYIFLISLTFLCFFIIGGSVTHLVLLSEEEGEFLKAIQVSPASVVIAGFCFFIVWSILGLAGYHTYLTFSSMTTNEAIRKRHNKKLYATGNVCRNAMNVLCGPMQPSYLNLREEATLEEIDNANERKAQSSMSNLQPVYRPSSMAQSLGSIRPEPVQSLGPETANNHQLTEITSNGQTQPLHLI</sequence>
<evidence type="ECO:0000313" key="14">
    <source>
        <dbReference type="Proteomes" id="UP001497623"/>
    </source>
</evidence>
<keyword evidence="3 10" id="KW-0812">Transmembrane</keyword>
<evidence type="ECO:0000256" key="3">
    <source>
        <dbReference type="ARBA" id="ARBA00022692"/>
    </source>
</evidence>
<evidence type="ECO:0000256" key="11">
    <source>
        <dbReference type="SAM" id="MobiDB-lite"/>
    </source>
</evidence>
<dbReference type="Proteomes" id="UP001497623">
    <property type="component" value="Unassembled WGS sequence"/>
</dbReference>
<comment type="catalytic activity">
    <reaction evidence="9 10">
        <text>L-cysteinyl-[protein] + hexadecanoyl-CoA = S-hexadecanoyl-L-cysteinyl-[protein] + CoA</text>
        <dbReference type="Rhea" id="RHEA:36683"/>
        <dbReference type="Rhea" id="RHEA-COMP:10131"/>
        <dbReference type="Rhea" id="RHEA-COMP:11032"/>
        <dbReference type="ChEBI" id="CHEBI:29950"/>
        <dbReference type="ChEBI" id="CHEBI:57287"/>
        <dbReference type="ChEBI" id="CHEBI:57379"/>
        <dbReference type="ChEBI" id="CHEBI:74151"/>
        <dbReference type="EC" id="2.3.1.225"/>
    </reaction>
</comment>
<dbReference type="EMBL" id="CAXKWB010008774">
    <property type="protein sequence ID" value="CAL4092380.1"/>
    <property type="molecule type" value="Genomic_DNA"/>
</dbReference>
<keyword evidence="8 10" id="KW-0012">Acyltransferase</keyword>
<keyword evidence="2 10" id="KW-0808">Transferase</keyword>
<reference evidence="13 14" key="1">
    <citation type="submission" date="2024-05" db="EMBL/GenBank/DDBJ databases">
        <authorList>
            <person name="Wallberg A."/>
        </authorList>
    </citation>
    <scope>NUCLEOTIDE SEQUENCE [LARGE SCALE GENOMIC DNA]</scope>
</reference>
<comment type="similarity">
    <text evidence="10">Belongs to the DHHC palmitoyltransferase family.</text>
</comment>
<dbReference type="GO" id="GO:0005783">
    <property type="term" value="C:endoplasmic reticulum"/>
    <property type="evidence" value="ECO:0007669"/>
    <property type="project" value="TreeGrafter"/>
</dbReference>
<dbReference type="GO" id="GO:0019706">
    <property type="term" value="F:protein-cysteine S-palmitoyltransferase activity"/>
    <property type="evidence" value="ECO:0007669"/>
    <property type="project" value="UniProtKB-EC"/>
</dbReference>
<dbReference type="Pfam" id="PF01529">
    <property type="entry name" value="DHHC"/>
    <property type="match status" value="1"/>
</dbReference>
<keyword evidence="5 10" id="KW-0472">Membrane</keyword>
<evidence type="ECO:0000256" key="7">
    <source>
        <dbReference type="ARBA" id="ARBA00023288"/>
    </source>
</evidence>
<proteinExistence type="inferred from homology"/>
<feature type="domain" description="Palmitoyltransferase DHHC" evidence="12">
    <location>
        <begin position="127"/>
        <end position="252"/>
    </location>
</feature>
<keyword evidence="4 10" id="KW-1133">Transmembrane helix</keyword>
<name>A0AAV2QRK9_MEGNR</name>
<evidence type="ECO:0000256" key="8">
    <source>
        <dbReference type="ARBA" id="ARBA00023315"/>
    </source>
</evidence>
<accession>A0AAV2QRK9</accession>
<organism evidence="13 14">
    <name type="scientific">Meganyctiphanes norvegica</name>
    <name type="common">Northern krill</name>
    <name type="synonym">Thysanopoda norvegica</name>
    <dbReference type="NCBI Taxonomy" id="48144"/>
    <lineage>
        <taxon>Eukaryota</taxon>
        <taxon>Metazoa</taxon>
        <taxon>Ecdysozoa</taxon>
        <taxon>Arthropoda</taxon>
        <taxon>Crustacea</taxon>
        <taxon>Multicrustacea</taxon>
        <taxon>Malacostraca</taxon>
        <taxon>Eumalacostraca</taxon>
        <taxon>Eucarida</taxon>
        <taxon>Euphausiacea</taxon>
        <taxon>Euphausiidae</taxon>
        <taxon>Meganyctiphanes</taxon>
    </lineage>
</organism>
<dbReference type="GO" id="GO:0005794">
    <property type="term" value="C:Golgi apparatus"/>
    <property type="evidence" value="ECO:0007669"/>
    <property type="project" value="TreeGrafter"/>
</dbReference>
<feature type="transmembrane region" description="Helical" evidence="10">
    <location>
        <begin position="35"/>
        <end position="55"/>
    </location>
</feature>
<evidence type="ECO:0000256" key="1">
    <source>
        <dbReference type="ARBA" id="ARBA00004127"/>
    </source>
</evidence>
<evidence type="ECO:0000256" key="5">
    <source>
        <dbReference type="ARBA" id="ARBA00023136"/>
    </source>
</evidence>
<evidence type="ECO:0000259" key="12">
    <source>
        <dbReference type="Pfam" id="PF01529"/>
    </source>
</evidence>
<keyword evidence="6" id="KW-0564">Palmitate</keyword>
<dbReference type="InterPro" id="IPR001594">
    <property type="entry name" value="Palmitoyltrfase_DHHC"/>
</dbReference>
<comment type="caution">
    <text evidence="13">The sequence shown here is derived from an EMBL/GenBank/DDBJ whole genome shotgun (WGS) entry which is preliminary data.</text>
</comment>
<keyword evidence="14" id="KW-1185">Reference proteome</keyword>
<feature type="non-terminal residue" evidence="13">
    <location>
        <position position="356"/>
    </location>
</feature>
<dbReference type="PANTHER" id="PTHR22883">
    <property type="entry name" value="ZINC FINGER DHHC DOMAIN CONTAINING PROTEIN"/>
    <property type="match status" value="1"/>
</dbReference>
<comment type="domain">
    <text evidence="10">The DHHC domain is required for palmitoyltransferase activity.</text>
</comment>
<dbReference type="AlphaFoldDB" id="A0AAV2QRK9"/>
<feature type="transmembrane region" description="Helical" evidence="10">
    <location>
        <begin position="67"/>
        <end position="88"/>
    </location>
</feature>
<evidence type="ECO:0000313" key="13">
    <source>
        <dbReference type="EMBL" id="CAL4092380.1"/>
    </source>
</evidence>
<evidence type="ECO:0000256" key="6">
    <source>
        <dbReference type="ARBA" id="ARBA00023139"/>
    </source>
</evidence>
<feature type="region of interest" description="Disordered" evidence="11">
    <location>
        <begin position="298"/>
        <end position="356"/>
    </location>
</feature>
<dbReference type="EC" id="2.3.1.225" evidence="10"/>
<evidence type="ECO:0000256" key="10">
    <source>
        <dbReference type="RuleBase" id="RU079119"/>
    </source>
</evidence>
<protein>
    <recommendedName>
        <fullName evidence="10">Palmitoyltransferase</fullName>
        <ecNumber evidence="10">2.3.1.225</ecNumber>
    </recommendedName>
</protein>
<feature type="transmembrane region" description="Helical" evidence="10">
    <location>
        <begin position="172"/>
        <end position="196"/>
    </location>
</feature>
<dbReference type="InterPro" id="IPR039859">
    <property type="entry name" value="PFA4/ZDH16/20/ERF2-like"/>
</dbReference>
<gene>
    <name evidence="13" type="ORF">MNOR_LOCUS14578</name>
</gene>
<comment type="subcellular location">
    <subcellularLocation>
        <location evidence="1">Endomembrane system</location>
        <topology evidence="1">Multi-pass membrane protein</topology>
    </subcellularLocation>
</comment>
<feature type="transmembrane region" description="Helical" evidence="10">
    <location>
        <begin position="216"/>
        <end position="235"/>
    </location>
</feature>
<evidence type="ECO:0000256" key="4">
    <source>
        <dbReference type="ARBA" id="ARBA00022989"/>
    </source>
</evidence>
<dbReference type="PANTHER" id="PTHR22883:SF43">
    <property type="entry name" value="PALMITOYLTRANSFERASE APP"/>
    <property type="match status" value="1"/>
</dbReference>
<dbReference type="GO" id="GO:0006612">
    <property type="term" value="P:protein targeting to membrane"/>
    <property type="evidence" value="ECO:0007669"/>
    <property type="project" value="TreeGrafter"/>
</dbReference>
<feature type="compositionally biased region" description="Polar residues" evidence="11">
    <location>
        <begin position="335"/>
        <end position="356"/>
    </location>
</feature>
<evidence type="ECO:0000256" key="2">
    <source>
        <dbReference type="ARBA" id="ARBA00022679"/>
    </source>
</evidence>
<keyword evidence="7" id="KW-0449">Lipoprotein</keyword>
<dbReference type="PROSITE" id="PS50216">
    <property type="entry name" value="DHHC"/>
    <property type="match status" value="1"/>
</dbReference>